<dbReference type="Gene3D" id="3.40.50.300">
    <property type="entry name" value="P-loop containing nucleotide triphosphate hydrolases"/>
    <property type="match status" value="1"/>
</dbReference>
<dbReference type="OrthoDB" id="8772152at2"/>
<gene>
    <name evidence="3" type="ORF">C1O66_11215</name>
</gene>
<evidence type="ECO:0000313" key="3">
    <source>
        <dbReference type="EMBL" id="PND39696.1"/>
    </source>
</evidence>
<keyword evidence="1" id="KW-0547">Nucleotide-binding</keyword>
<dbReference type="SUPFAM" id="SSF52540">
    <property type="entry name" value="P-loop containing nucleoside triphosphate hydrolases"/>
    <property type="match status" value="1"/>
</dbReference>
<dbReference type="GO" id="GO:0005524">
    <property type="term" value="F:ATP binding"/>
    <property type="evidence" value="ECO:0007669"/>
    <property type="project" value="UniProtKB-KW"/>
</dbReference>
<dbReference type="PANTHER" id="PTHR43158:SF2">
    <property type="entry name" value="SKFA PEPTIDE EXPORT ATP-BINDING PROTEIN SKFE"/>
    <property type="match status" value="1"/>
</dbReference>
<name>A0A2N8L1Y0_9BURK</name>
<dbReference type="EMBL" id="POSP01000003">
    <property type="protein sequence ID" value="PND39696.1"/>
    <property type="molecule type" value="Genomic_DNA"/>
</dbReference>
<keyword evidence="2" id="KW-0067">ATP-binding</keyword>
<organism evidence="3 4">
    <name type="scientific">Kinneretia aquatilis</name>
    <dbReference type="NCBI Taxonomy" id="2070761"/>
    <lineage>
        <taxon>Bacteria</taxon>
        <taxon>Pseudomonadati</taxon>
        <taxon>Pseudomonadota</taxon>
        <taxon>Betaproteobacteria</taxon>
        <taxon>Burkholderiales</taxon>
        <taxon>Sphaerotilaceae</taxon>
        <taxon>Roseateles</taxon>
    </lineage>
</organism>
<evidence type="ECO:0000256" key="2">
    <source>
        <dbReference type="ARBA" id="ARBA00022840"/>
    </source>
</evidence>
<proteinExistence type="predicted"/>
<evidence type="ECO:0000313" key="4">
    <source>
        <dbReference type="Proteomes" id="UP000235916"/>
    </source>
</evidence>
<dbReference type="PANTHER" id="PTHR43158">
    <property type="entry name" value="SKFA PEPTIDE EXPORT ATP-BINDING PROTEIN SKFE"/>
    <property type="match status" value="1"/>
</dbReference>
<dbReference type="Proteomes" id="UP000235916">
    <property type="component" value="Unassembled WGS sequence"/>
</dbReference>
<accession>A0A2N8L1Y0</accession>
<dbReference type="InterPro" id="IPR027417">
    <property type="entry name" value="P-loop_NTPase"/>
</dbReference>
<evidence type="ECO:0000256" key="1">
    <source>
        <dbReference type="ARBA" id="ARBA00022741"/>
    </source>
</evidence>
<reference evidence="3 4" key="1">
    <citation type="submission" date="2018-01" db="EMBL/GenBank/DDBJ databases">
        <title>Draft genome sequence of Paucibacter aquatile CR182 isolated from freshwater of the Nakdong River.</title>
        <authorList>
            <person name="Choi A."/>
            <person name="Chung E.J."/>
        </authorList>
    </citation>
    <scope>NUCLEOTIDE SEQUENCE [LARGE SCALE GENOMIC DNA]</scope>
    <source>
        <strain evidence="3 4">CR182</strain>
    </source>
</reference>
<keyword evidence="4" id="KW-1185">Reference proteome</keyword>
<dbReference type="AlphaFoldDB" id="A0A2N8L1Y0"/>
<protein>
    <submittedName>
        <fullName evidence="3">ABC transporter</fullName>
    </submittedName>
</protein>
<comment type="caution">
    <text evidence="3">The sequence shown here is derived from an EMBL/GenBank/DDBJ whole genome shotgun (WGS) entry which is preliminary data.</text>
</comment>
<sequence length="168" mass="18128">MRGGDGRGKTRCLRLIAGRLGAPLAGQIECSLAPADIFFEDPTDPALDAQLASAWLSGLRQRYADWRADLEPALVEGFALAPHLDKPLYMLSAGSRRKLGLLAAAVCGARLTLLDTPFAALDGRSIRLLGELLQEAAAQRERAWLLADYERLACLQGISLQTEIDLGD</sequence>